<accession>A0A6A6CL26</accession>
<evidence type="ECO:0008006" key="9">
    <source>
        <dbReference type="Google" id="ProtNLM"/>
    </source>
</evidence>
<feature type="region of interest" description="Disordered" evidence="5">
    <location>
        <begin position="1"/>
        <end position="53"/>
    </location>
</feature>
<evidence type="ECO:0000313" key="7">
    <source>
        <dbReference type="EMBL" id="KAF2166429.1"/>
    </source>
</evidence>
<evidence type="ECO:0000256" key="4">
    <source>
        <dbReference type="ARBA" id="ARBA00023136"/>
    </source>
</evidence>
<dbReference type="GO" id="GO:0016020">
    <property type="term" value="C:membrane"/>
    <property type="evidence" value="ECO:0007669"/>
    <property type="project" value="UniProtKB-SubCell"/>
</dbReference>
<proteinExistence type="predicted"/>
<protein>
    <recommendedName>
        <fullName evidence="9">Mid2 domain-containing protein</fullName>
    </recommendedName>
</protein>
<dbReference type="GeneID" id="54566096"/>
<gene>
    <name evidence="7" type="ORF">M409DRAFT_54780</name>
</gene>
<dbReference type="PANTHER" id="PTHR15549">
    <property type="entry name" value="PAIRED IMMUNOGLOBULIN-LIKE TYPE 2 RECEPTOR"/>
    <property type="match status" value="1"/>
</dbReference>
<evidence type="ECO:0000256" key="5">
    <source>
        <dbReference type="SAM" id="MobiDB-lite"/>
    </source>
</evidence>
<keyword evidence="8" id="KW-1185">Reference proteome</keyword>
<evidence type="ECO:0000256" key="6">
    <source>
        <dbReference type="SAM" id="Phobius"/>
    </source>
</evidence>
<comment type="subcellular location">
    <subcellularLocation>
        <location evidence="1">Membrane</location>
        <topology evidence="1">Single-pass membrane protein</topology>
    </subcellularLocation>
</comment>
<dbReference type="RefSeq" id="XP_033667318.1">
    <property type="nucleotide sequence ID" value="XM_033812824.1"/>
</dbReference>
<evidence type="ECO:0000256" key="1">
    <source>
        <dbReference type="ARBA" id="ARBA00004167"/>
    </source>
</evidence>
<keyword evidence="3 6" id="KW-1133">Transmembrane helix</keyword>
<dbReference type="AlphaFoldDB" id="A0A6A6CL26"/>
<feature type="region of interest" description="Disordered" evidence="5">
    <location>
        <begin position="116"/>
        <end position="155"/>
    </location>
</feature>
<keyword evidence="2 6" id="KW-0812">Transmembrane</keyword>
<feature type="transmembrane region" description="Helical" evidence="6">
    <location>
        <begin position="58"/>
        <end position="79"/>
    </location>
</feature>
<organism evidence="7 8">
    <name type="scientific">Zasmidium cellare ATCC 36951</name>
    <dbReference type="NCBI Taxonomy" id="1080233"/>
    <lineage>
        <taxon>Eukaryota</taxon>
        <taxon>Fungi</taxon>
        <taxon>Dikarya</taxon>
        <taxon>Ascomycota</taxon>
        <taxon>Pezizomycotina</taxon>
        <taxon>Dothideomycetes</taxon>
        <taxon>Dothideomycetidae</taxon>
        <taxon>Mycosphaerellales</taxon>
        <taxon>Mycosphaerellaceae</taxon>
        <taxon>Zasmidium</taxon>
    </lineage>
</organism>
<keyword evidence="4 6" id="KW-0472">Membrane</keyword>
<evidence type="ECO:0000256" key="2">
    <source>
        <dbReference type="ARBA" id="ARBA00022692"/>
    </source>
</evidence>
<dbReference type="InterPro" id="IPR051694">
    <property type="entry name" value="Immunoregulatory_rcpt-like"/>
</dbReference>
<evidence type="ECO:0000256" key="3">
    <source>
        <dbReference type="ARBA" id="ARBA00022989"/>
    </source>
</evidence>
<evidence type="ECO:0000313" key="8">
    <source>
        <dbReference type="Proteomes" id="UP000799537"/>
    </source>
</evidence>
<sequence>MAVSPQNWRALADTPNSTTSTSLPATTATSTTSHSATNEPTNPPPISNSTGLSVGAKAGIGVSCGALGVFAIIAAAYFVRKKKATQTSISPTQDASFHALNEFESGNGGVVILPGGNEAMSNPKHEMSTESTLAPPELGADLGSPRELSTDQRSE</sequence>
<dbReference type="EMBL" id="ML993596">
    <property type="protein sequence ID" value="KAF2166429.1"/>
    <property type="molecule type" value="Genomic_DNA"/>
</dbReference>
<dbReference type="GO" id="GO:0071944">
    <property type="term" value="C:cell periphery"/>
    <property type="evidence" value="ECO:0007669"/>
    <property type="project" value="UniProtKB-ARBA"/>
</dbReference>
<dbReference type="Proteomes" id="UP000799537">
    <property type="component" value="Unassembled WGS sequence"/>
</dbReference>
<dbReference type="OrthoDB" id="5390143at2759"/>
<reference evidence="7" key="1">
    <citation type="journal article" date="2020" name="Stud. Mycol.">
        <title>101 Dothideomycetes genomes: a test case for predicting lifestyles and emergence of pathogens.</title>
        <authorList>
            <person name="Haridas S."/>
            <person name="Albert R."/>
            <person name="Binder M."/>
            <person name="Bloem J."/>
            <person name="Labutti K."/>
            <person name="Salamov A."/>
            <person name="Andreopoulos B."/>
            <person name="Baker S."/>
            <person name="Barry K."/>
            <person name="Bills G."/>
            <person name="Bluhm B."/>
            <person name="Cannon C."/>
            <person name="Castanera R."/>
            <person name="Culley D."/>
            <person name="Daum C."/>
            <person name="Ezra D."/>
            <person name="Gonzalez J."/>
            <person name="Henrissat B."/>
            <person name="Kuo A."/>
            <person name="Liang C."/>
            <person name="Lipzen A."/>
            <person name="Lutzoni F."/>
            <person name="Magnuson J."/>
            <person name="Mondo S."/>
            <person name="Nolan M."/>
            <person name="Ohm R."/>
            <person name="Pangilinan J."/>
            <person name="Park H.-J."/>
            <person name="Ramirez L."/>
            <person name="Alfaro M."/>
            <person name="Sun H."/>
            <person name="Tritt A."/>
            <person name="Yoshinaga Y."/>
            <person name="Zwiers L.-H."/>
            <person name="Turgeon B."/>
            <person name="Goodwin S."/>
            <person name="Spatafora J."/>
            <person name="Crous P."/>
            <person name="Grigoriev I."/>
        </authorList>
    </citation>
    <scope>NUCLEOTIDE SEQUENCE</scope>
    <source>
        <strain evidence="7">ATCC 36951</strain>
    </source>
</reference>
<feature type="compositionally biased region" description="Low complexity" evidence="5">
    <location>
        <begin position="14"/>
        <end position="38"/>
    </location>
</feature>
<name>A0A6A6CL26_ZASCE</name>